<gene>
    <name evidence="2" type="ORF">OOA_15947</name>
</gene>
<feature type="transmembrane region" description="Helical" evidence="1">
    <location>
        <begin position="84"/>
        <end position="104"/>
    </location>
</feature>
<comment type="caution">
    <text evidence="2">The sequence shown here is derived from an EMBL/GenBank/DDBJ whole genome shotgun (WGS) entry which is preliminary data.</text>
</comment>
<protein>
    <submittedName>
        <fullName evidence="2">Uncharacterized protein</fullName>
    </submittedName>
</protein>
<name>K8WIQ5_9GAMM</name>
<feature type="transmembrane region" description="Helical" evidence="1">
    <location>
        <begin position="58"/>
        <end position="77"/>
    </location>
</feature>
<dbReference type="EMBL" id="AKKL01000045">
    <property type="protein sequence ID" value="EKT56120.1"/>
    <property type="molecule type" value="Genomic_DNA"/>
</dbReference>
<evidence type="ECO:0000313" key="2">
    <source>
        <dbReference type="EMBL" id="EKT56120.1"/>
    </source>
</evidence>
<sequence length="159" mass="18759">MVFSHRMPTNVKKALFSYISIIIGVVFYYLEVGNQLFFTLYKPGSNFSPILFAYHKSMSFYFLGYLAILAPIFIFYLKNHLNIIYRVLIYFLIPSIFSMVMWYFDISLQLPLKVYNVTTSKLDHFLYFISQSYLVGMTFFITIIASICDLVLNIFMKKN</sequence>
<feature type="transmembrane region" description="Helical" evidence="1">
    <location>
        <begin position="15"/>
        <end position="38"/>
    </location>
</feature>
<organism evidence="2 3">
    <name type="scientific">Providencia burhodogranariea DSM 19968</name>
    <dbReference type="NCBI Taxonomy" id="1141662"/>
    <lineage>
        <taxon>Bacteria</taxon>
        <taxon>Pseudomonadati</taxon>
        <taxon>Pseudomonadota</taxon>
        <taxon>Gammaproteobacteria</taxon>
        <taxon>Enterobacterales</taxon>
        <taxon>Morganellaceae</taxon>
        <taxon>Providencia</taxon>
    </lineage>
</organism>
<keyword evidence="3" id="KW-1185">Reference proteome</keyword>
<dbReference type="eggNOG" id="ENOG5031J1D">
    <property type="taxonomic scope" value="Bacteria"/>
</dbReference>
<evidence type="ECO:0000256" key="1">
    <source>
        <dbReference type="SAM" id="Phobius"/>
    </source>
</evidence>
<dbReference type="HOGENOM" id="CLU_1676316_0_0_6"/>
<keyword evidence="1" id="KW-0472">Membrane</keyword>
<keyword evidence="1" id="KW-1133">Transmembrane helix</keyword>
<feature type="transmembrane region" description="Helical" evidence="1">
    <location>
        <begin position="124"/>
        <end position="152"/>
    </location>
</feature>
<proteinExistence type="predicted"/>
<keyword evidence="1" id="KW-0812">Transmembrane</keyword>
<evidence type="ECO:0000313" key="3">
    <source>
        <dbReference type="Proteomes" id="UP000009336"/>
    </source>
</evidence>
<dbReference type="AlphaFoldDB" id="K8WIQ5"/>
<dbReference type="STRING" id="1141662.OOA_15947"/>
<reference evidence="2 3" key="1">
    <citation type="journal article" date="2012" name="BMC Genomics">
        <title>Comparative genomics of bacteria in the genus Providencia isolated from wild Drosophila melanogaster.</title>
        <authorList>
            <person name="Galac M.R."/>
            <person name="Lazzaro B.P."/>
        </authorList>
    </citation>
    <scope>NUCLEOTIDE SEQUENCE [LARGE SCALE GENOMIC DNA]</scope>
    <source>
        <strain evidence="2 3">DSM 19968</strain>
    </source>
</reference>
<accession>K8WIQ5</accession>
<dbReference type="Proteomes" id="UP000009336">
    <property type="component" value="Unassembled WGS sequence"/>
</dbReference>